<reference evidence="2" key="1">
    <citation type="submission" date="2014-03" db="EMBL/GenBank/DDBJ databases">
        <authorList>
            <person name="Aksoy S."/>
            <person name="Warren W."/>
            <person name="Wilson R.K."/>
        </authorList>
    </citation>
    <scope>NUCLEOTIDE SEQUENCE [LARGE SCALE GENOMIC DNA]</scope>
    <source>
        <strain evidence="2">IAEA</strain>
    </source>
</reference>
<keyword evidence="2" id="KW-1185">Reference proteome</keyword>
<organism evidence="1 2">
    <name type="scientific">Glossina pallidipes</name>
    <name type="common">Tsetse fly</name>
    <dbReference type="NCBI Taxonomy" id="7398"/>
    <lineage>
        <taxon>Eukaryota</taxon>
        <taxon>Metazoa</taxon>
        <taxon>Ecdysozoa</taxon>
        <taxon>Arthropoda</taxon>
        <taxon>Hexapoda</taxon>
        <taxon>Insecta</taxon>
        <taxon>Pterygota</taxon>
        <taxon>Neoptera</taxon>
        <taxon>Endopterygota</taxon>
        <taxon>Diptera</taxon>
        <taxon>Brachycera</taxon>
        <taxon>Muscomorpha</taxon>
        <taxon>Hippoboscoidea</taxon>
        <taxon>Glossinidae</taxon>
        <taxon>Glossina</taxon>
    </lineage>
</organism>
<dbReference type="STRING" id="7398.A0A1B0AFA0"/>
<accession>A0A1B0AFA0</accession>
<evidence type="ECO:0000313" key="1">
    <source>
        <dbReference type="EnsemblMetazoa" id="GPAI043883-PA"/>
    </source>
</evidence>
<name>A0A1B0AFA0_GLOPL</name>
<dbReference type="Proteomes" id="UP000092445">
    <property type="component" value="Unassembled WGS sequence"/>
</dbReference>
<proteinExistence type="predicted"/>
<protein>
    <submittedName>
        <fullName evidence="1">Uncharacterized protein</fullName>
    </submittedName>
</protein>
<sequence>MLTNTCVWITTNISRIIMPISRQFVIHFPRCIYSALHEEDLSAGLWIKYAHYLSSGPCNTNMNSEVIIWEQHWIRCPKELNQWDILLDYAQANREQNEILVMESAWRVAKWNLMK</sequence>
<reference evidence="1" key="2">
    <citation type="submission" date="2020-05" db="UniProtKB">
        <authorList>
            <consortium name="EnsemblMetazoa"/>
        </authorList>
    </citation>
    <scope>IDENTIFICATION</scope>
    <source>
        <strain evidence="1">IAEA</strain>
    </source>
</reference>
<dbReference type="AlphaFoldDB" id="A0A1B0AFA0"/>
<dbReference type="VEuPathDB" id="VectorBase:GPAI043883"/>
<evidence type="ECO:0000313" key="2">
    <source>
        <dbReference type="Proteomes" id="UP000092445"/>
    </source>
</evidence>
<dbReference type="EnsemblMetazoa" id="GPAI043883-RA">
    <property type="protein sequence ID" value="GPAI043883-PA"/>
    <property type="gene ID" value="GPAI043883"/>
</dbReference>